<keyword evidence="5" id="KW-1185">Reference proteome</keyword>
<dbReference type="InterPro" id="IPR046342">
    <property type="entry name" value="CBS_dom_sf"/>
</dbReference>
<dbReference type="Gene3D" id="3.10.580.10">
    <property type="entry name" value="CBS-domain"/>
    <property type="match status" value="3"/>
</dbReference>
<evidence type="ECO:0000256" key="2">
    <source>
        <dbReference type="PROSITE-ProRule" id="PRU00703"/>
    </source>
</evidence>
<dbReference type="AlphaFoldDB" id="A0A6A9QFC4"/>
<dbReference type="PANTHER" id="PTHR43080:SF2">
    <property type="entry name" value="CBS DOMAIN-CONTAINING PROTEIN"/>
    <property type="match status" value="1"/>
</dbReference>
<evidence type="ECO:0000313" key="4">
    <source>
        <dbReference type="EMBL" id="MUM64864.1"/>
    </source>
</evidence>
<organism evidence="4 5">
    <name type="scientific">Acidianus infernus</name>
    <dbReference type="NCBI Taxonomy" id="12915"/>
    <lineage>
        <taxon>Archaea</taxon>
        <taxon>Thermoproteota</taxon>
        <taxon>Thermoprotei</taxon>
        <taxon>Sulfolobales</taxon>
        <taxon>Sulfolobaceae</taxon>
        <taxon>Acidianus</taxon>
    </lineage>
</organism>
<dbReference type="Pfam" id="PF00571">
    <property type="entry name" value="CBS"/>
    <property type="match status" value="4"/>
</dbReference>
<dbReference type="PROSITE" id="PS51371">
    <property type="entry name" value="CBS"/>
    <property type="match status" value="3"/>
</dbReference>
<evidence type="ECO:0000256" key="1">
    <source>
        <dbReference type="ARBA" id="ARBA00023122"/>
    </source>
</evidence>
<name>A0A6A9QFC4_ACIIN</name>
<proteinExistence type="predicted"/>
<accession>A0A6A9QFC4</accession>
<feature type="domain" description="CBS" evidence="3">
    <location>
        <begin position="15"/>
        <end position="70"/>
    </location>
</feature>
<evidence type="ECO:0000313" key="5">
    <source>
        <dbReference type="Proteomes" id="UP000440125"/>
    </source>
</evidence>
<dbReference type="SMART" id="SM00116">
    <property type="entry name" value="CBS"/>
    <property type="match status" value="4"/>
</dbReference>
<comment type="caution">
    <text evidence="4">The sequence shown here is derived from an EMBL/GenBank/DDBJ whole genome shotgun (WGS) entry which is preliminary data.</text>
</comment>
<keyword evidence="1 2" id="KW-0129">CBS domain</keyword>
<protein>
    <submittedName>
        <fullName evidence="4">CBS domain-containing protein</fullName>
    </submittedName>
</protein>
<dbReference type="EMBL" id="WFIY01000004">
    <property type="protein sequence ID" value="MUM64864.1"/>
    <property type="molecule type" value="Genomic_DNA"/>
</dbReference>
<dbReference type="PANTHER" id="PTHR43080">
    <property type="entry name" value="CBS DOMAIN-CONTAINING PROTEIN CBSX3, MITOCHONDRIAL"/>
    <property type="match status" value="1"/>
</dbReference>
<evidence type="ECO:0000259" key="3">
    <source>
        <dbReference type="PROSITE" id="PS51371"/>
    </source>
</evidence>
<gene>
    <name evidence="4" type="ORF">D1867_06320</name>
</gene>
<dbReference type="SUPFAM" id="SSF54631">
    <property type="entry name" value="CBS-domain pair"/>
    <property type="match status" value="3"/>
</dbReference>
<dbReference type="Proteomes" id="UP000440125">
    <property type="component" value="Unassembled WGS sequence"/>
</dbReference>
<sequence>MRKKIIIIMKVGEVMSKIVVTVRPEDSGKEVIEALSSTPSGRVIVMSGDEPVGIISSRDVVKAYSKMEDNVFDARADEIATRGVITADENEEVGNAVRIMASKKIGSLVITSGKVLRGIFTERDVIRILSRMTFSGLVESIMSTDVITIPSDVDLLFASKLMEYEGVRRLPVVRGKEVEGIITAADIVKALAKGLHMVNEIETRNPIGVRSDDPIMKAVRIMNEKRIGSLLVDGIKGIVTERDVLYASLNEIR</sequence>
<dbReference type="InterPro" id="IPR051257">
    <property type="entry name" value="Diverse_CBS-Domain"/>
</dbReference>
<feature type="domain" description="CBS" evidence="3">
    <location>
        <begin position="80"/>
        <end position="140"/>
    </location>
</feature>
<dbReference type="InterPro" id="IPR000644">
    <property type="entry name" value="CBS_dom"/>
</dbReference>
<feature type="domain" description="CBS" evidence="3">
    <location>
        <begin position="142"/>
        <end position="200"/>
    </location>
</feature>
<reference evidence="4 5" key="1">
    <citation type="submission" date="2019-10" db="EMBL/GenBank/DDBJ databases">
        <title>Genome Sequences from Six Type Strain Members of the Archaeal Family Sulfolobaceae: Acidianus ambivalens, Acidianus infernus, Metallosphaera prunae, Stygiolobus azoricus, Sulfolobus metallicus, and Sulfurisphaera ohwakuensis.</title>
        <authorList>
            <person name="Counts J.A."/>
            <person name="Kelly R.M."/>
        </authorList>
    </citation>
    <scope>NUCLEOTIDE SEQUENCE [LARGE SCALE GENOMIC DNA]</scope>
    <source>
        <strain evidence="4 5">DSM 3191</strain>
    </source>
</reference>